<dbReference type="Proteomes" id="UP000313359">
    <property type="component" value="Unassembled WGS sequence"/>
</dbReference>
<proteinExistence type="predicted"/>
<evidence type="ECO:0000256" key="2">
    <source>
        <dbReference type="SAM" id="Phobius"/>
    </source>
</evidence>
<evidence type="ECO:0000256" key="1">
    <source>
        <dbReference type="SAM" id="MobiDB-lite"/>
    </source>
</evidence>
<keyword evidence="4" id="KW-1185">Reference proteome</keyword>
<dbReference type="AlphaFoldDB" id="A0A5C2RRI3"/>
<keyword evidence="2" id="KW-1133">Transmembrane helix</keyword>
<evidence type="ECO:0000313" key="3">
    <source>
        <dbReference type="EMBL" id="RPD54183.1"/>
    </source>
</evidence>
<sequence>MSTDGIRPRRMTRLGIRSPTSSPGTIREHVDPLSMFHGVVFGIRNVSVSIYLLFFLYALVVSPLFMLERRWRHSLTTNRTKCGHGWKRNLAGA</sequence>
<name>A0A5C2RRI3_9APHY</name>
<feature type="transmembrane region" description="Helical" evidence="2">
    <location>
        <begin position="48"/>
        <end position="67"/>
    </location>
</feature>
<organism evidence="3 4">
    <name type="scientific">Lentinus tigrinus ALCF2SS1-6</name>
    <dbReference type="NCBI Taxonomy" id="1328759"/>
    <lineage>
        <taxon>Eukaryota</taxon>
        <taxon>Fungi</taxon>
        <taxon>Dikarya</taxon>
        <taxon>Basidiomycota</taxon>
        <taxon>Agaricomycotina</taxon>
        <taxon>Agaricomycetes</taxon>
        <taxon>Polyporales</taxon>
        <taxon>Polyporaceae</taxon>
        <taxon>Lentinus</taxon>
    </lineage>
</organism>
<keyword evidence="2" id="KW-0472">Membrane</keyword>
<dbReference type="EMBL" id="ML122309">
    <property type="protein sequence ID" value="RPD54183.1"/>
    <property type="molecule type" value="Genomic_DNA"/>
</dbReference>
<accession>A0A5C2RRI3</accession>
<keyword evidence="2" id="KW-0812">Transmembrane</keyword>
<gene>
    <name evidence="3" type="ORF">L227DRAFT_369144</name>
</gene>
<protein>
    <submittedName>
        <fullName evidence="3">Uncharacterized protein</fullName>
    </submittedName>
</protein>
<reference evidence="3" key="1">
    <citation type="journal article" date="2018" name="Genome Biol. Evol.">
        <title>Genomics and development of Lentinus tigrinus, a white-rot wood-decaying mushroom with dimorphic fruiting bodies.</title>
        <authorList>
            <person name="Wu B."/>
            <person name="Xu Z."/>
            <person name="Knudson A."/>
            <person name="Carlson A."/>
            <person name="Chen N."/>
            <person name="Kovaka S."/>
            <person name="LaButti K."/>
            <person name="Lipzen A."/>
            <person name="Pennachio C."/>
            <person name="Riley R."/>
            <person name="Schakwitz W."/>
            <person name="Umezawa K."/>
            <person name="Ohm R.A."/>
            <person name="Grigoriev I.V."/>
            <person name="Nagy L.G."/>
            <person name="Gibbons J."/>
            <person name="Hibbett D."/>
        </authorList>
    </citation>
    <scope>NUCLEOTIDE SEQUENCE [LARGE SCALE GENOMIC DNA]</scope>
    <source>
        <strain evidence="3">ALCF2SS1-6</strain>
    </source>
</reference>
<feature type="region of interest" description="Disordered" evidence="1">
    <location>
        <begin position="1"/>
        <end position="25"/>
    </location>
</feature>
<evidence type="ECO:0000313" key="4">
    <source>
        <dbReference type="Proteomes" id="UP000313359"/>
    </source>
</evidence>